<evidence type="ECO:0008006" key="3">
    <source>
        <dbReference type="Google" id="ProtNLM"/>
    </source>
</evidence>
<proteinExistence type="predicted"/>
<dbReference type="EMBL" id="PXVD01000050">
    <property type="protein sequence ID" value="MDJ1372771.1"/>
    <property type="molecule type" value="Genomic_DNA"/>
</dbReference>
<organism evidence="1 2">
    <name type="scientific">Gulosibacter molinativorax</name>
    <dbReference type="NCBI Taxonomy" id="256821"/>
    <lineage>
        <taxon>Bacteria</taxon>
        <taxon>Bacillati</taxon>
        <taxon>Actinomycetota</taxon>
        <taxon>Actinomycetes</taxon>
        <taxon>Micrococcales</taxon>
        <taxon>Microbacteriaceae</taxon>
        <taxon>Gulosibacter</taxon>
    </lineage>
</organism>
<keyword evidence="2" id="KW-1185">Reference proteome</keyword>
<name>A0ABT7CC52_9MICO</name>
<comment type="caution">
    <text evidence="1">The sequence shown here is derived from an EMBL/GenBank/DDBJ whole genome shotgun (WGS) entry which is preliminary data.</text>
</comment>
<dbReference type="Proteomes" id="UP001170379">
    <property type="component" value="Unassembled WGS sequence"/>
</dbReference>
<gene>
    <name evidence="1" type="ORF">C7K25_15655</name>
</gene>
<sequence>MGVRSLAKPETRLERALALGQRLKEGQAISGLAAAAMWGMRVPKSTEKKSPDAEVLTRVSDSRVRIDGVASRCIRDDLFKRDFIDGVPVVSPVLAVLTSAWHLEQADITVMLDALLSSSDSYPGLRFNRDPHLKPNQFPAMFEKFKRMRGIGKMRDAAVLARPGVESPMESILRLKLIEEGLPEPSIQPVVVLPNGETYRPDLGYEDLGVYFNYDGEVHFTDQATIDRDVLRDRHFQDQKMQLIHVVKTDLNGSRWRDLVLLVRRKLLGA</sequence>
<reference evidence="1" key="2">
    <citation type="journal article" date="2022" name="Sci. Rep.">
        <title>In silico prediction of the enzymes involved in the degradation of the herbicide molinate by Gulosibacter molinativorax ON4T.</title>
        <authorList>
            <person name="Lopes A.R."/>
            <person name="Bunin E."/>
            <person name="Viana A.T."/>
            <person name="Froufe H."/>
            <person name="Munoz-Merida A."/>
            <person name="Pinho D."/>
            <person name="Figueiredo J."/>
            <person name="Barroso C."/>
            <person name="Vaz-Moreira I."/>
            <person name="Bellanger X."/>
            <person name="Egas C."/>
            <person name="Nunes O.C."/>
        </authorList>
    </citation>
    <scope>NUCLEOTIDE SEQUENCE</scope>
    <source>
        <strain evidence="1">ON4</strain>
    </source>
</reference>
<reference evidence="1" key="1">
    <citation type="submission" date="2018-03" db="EMBL/GenBank/DDBJ databases">
        <authorList>
            <person name="Nunes O.C."/>
            <person name="Lopes A.R."/>
            <person name="Froufe H."/>
            <person name="Munoz-Merida A."/>
            <person name="Barroso C."/>
            <person name="Egas C."/>
        </authorList>
    </citation>
    <scope>NUCLEOTIDE SEQUENCE</scope>
    <source>
        <strain evidence="1">ON4</strain>
    </source>
</reference>
<accession>A0ABT7CC52</accession>
<protein>
    <recommendedName>
        <fullName evidence="3">DUF559 domain-containing protein</fullName>
    </recommendedName>
</protein>
<evidence type="ECO:0000313" key="1">
    <source>
        <dbReference type="EMBL" id="MDJ1372771.1"/>
    </source>
</evidence>
<evidence type="ECO:0000313" key="2">
    <source>
        <dbReference type="Proteomes" id="UP001170379"/>
    </source>
</evidence>